<protein>
    <submittedName>
        <fullName evidence="3">Uncharacterized protein</fullName>
    </submittedName>
</protein>
<feature type="region of interest" description="Disordered" evidence="1">
    <location>
        <begin position="256"/>
        <end position="275"/>
    </location>
</feature>
<dbReference type="Proteomes" id="UP000217199">
    <property type="component" value="Unassembled WGS sequence"/>
</dbReference>
<organism evidence="3 4">
    <name type="scientific">Pyrrhoderma noxium</name>
    <dbReference type="NCBI Taxonomy" id="2282107"/>
    <lineage>
        <taxon>Eukaryota</taxon>
        <taxon>Fungi</taxon>
        <taxon>Dikarya</taxon>
        <taxon>Basidiomycota</taxon>
        <taxon>Agaricomycotina</taxon>
        <taxon>Agaricomycetes</taxon>
        <taxon>Hymenochaetales</taxon>
        <taxon>Hymenochaetaceae</taxon>
        <taxon>Pyrrhoderma</taxon>
    </lineage>
</organism>
<name>A0A286U5S0_9AGAM</name>
<feature type="transmembrane region" description="Helical" evidence="2">
    <location>
        <begin position="101"/>
        <end position="124"/>
    </location>
</feature>
<accession>A0A286U5S0</accession>
<proteinExistence type="predicted"/>
<feature type="transmembrane region" description="Helical" evidence="2">
    <location>
        <begin position="157"/>
        <end position="176"/>
    </location>
</feature>
<reference evidence="3 4" key="1">
    <citation type="journal article" date="2017" name="Mol. Ecol.">
        <title>Comparative and population genomic landscape of Phellinus noxius: A hypervariable fungus causing root rot in trees.</title>
        <authorList>
            <person name="Chung C.L."/>
            <person name="Lee T.J."/>
            <person name="Akiba M."/>
            <person name="Lee H.H."/>
            <person name="Kuo T.H."/>
            <person name="Liu D."/>
            <person name="Ke H.M."/>
            <person name="Yokoi T."/>
            <person name="Roa M.B."/>
            <person name="Lu M.J."/>
            <person name="Chang Y.Y."/>
            <person name="Ann P.J."/>
            <person name="Tsai J.N."/>
            <person name="Chen C.Y."/>
            <person name="Tzean S.S."/>
            <person name="Ota Y."/>
            <person name="Hattori T."/>
            <person name="Sahashi N."/>
            <person name="Liou R.F."/>
            <person name="Kikuchi T."/>
            <person name="Tsai I.J."/>
        </authorList>
    </citation>
    <scope>NUCLEOTIDE SEQUENCE [LARGE SCALE GENOMIC DNA]</scope>
    <source>
        <strain evidence="3 4">FFPRI411160</strain>
    </source>
</reference>
<feature type="transmembrane region" description="Helical" evidence="2">
    <location>
        <begin position="197"/>
        <end position="217"/>
    </location>
</feature>
<feature type="transmembrane region" description="Helical" evidence="2">
    <location>
        <begin position="75"/>
        <end position="94"/>
    </location>
</feature>
<gene>
    <name evidence="3" type="ORF">PNOK_0945000</name>
</gene>
<evidence type="ECO:0000313" key="4">
    <source>
        <dbReference type="Proteomes" id="UP000217199"/>
    </source>
</evidence>
<feature type="region of interest" description="Disordered" evidence="1">
    <location>
        <begin position="1"/>
        <end position="27"/>
    </location>
</feature>
<keyword evidence="2" id="KW-0812">Transmembrane</keyword>
<keyword evidence="4" id="KW-1185">Reference proteome</keyword>
<feature type="compositionally biased region" description="Low complexity" evidence="1">
    <location>
        <begin position="16"/>
        <end position="27"/>
    </location>
</feature>
<sequence length="316" mass="34047">MFINLKEAGSSDVKGGSSASAPSQQSGSSVVSDLQFADVTGSMNSAEQVSVASQSTINLTSMAETGRLGYWTKNIGNLFNIIIIDFIRVLALWSNNKFLSVILKIVIICEAAIKITAIVKVVLIENVQAHAPIKGITFCSTLVRDLVQQSRLGTIDWATLLFVGLVLSSLAIYKSIKHWISLGYKKNELIYIMIRDQIIYYIMVIFCSIINLINYQLEYELDSTTTRNSIVSILGNPSLLCLLGSRMFINLKEAGSSDVKGGSSTSAPSQQSGSSVVSDLQFADVSGSMSSGEQVSVASQTTINLTSRVETGDSNV</sequence>
<keyword evidence="2" id="KW-1133">Transmembrane helix</keyword>
<keyword evidence="2" id="KW-0472">Membrane</keyword>
<dbReference type="InParanoid" id="A0A286U5S0"/>
<dbReference type="EMBL" id="NBII01000011">
    <property type="protein sequence ID" value="PAV14897.1"/>
    <property type="molecule type" value="Genomic_DNA"/>
</dbReference>
<dbReference type="AlphaFoldDB" id="A0A286U5S0"/>
<evidence type="ECO:0000256" key="1">
    <source>
        <dbReference type="SAM" id="MobiDB-lite"/>
    </source>
</evidence>
<evidence type="ECO:0000313" key="3">
    <source>
        <dbReference type="EMBL" id="PAV14897.1"/>
    </source>
</evidence>
<evidence type="ECO:0000256" key="2">
    <source>
        <dbReference type="SAM" id="Phobius"/>
    </source>
</evidence>
<feature type="compositionally biased region" description="Low complexity" evidence="1">
    <location>
        <begin position="261"/>
        <end position="275"/>
    </location>
</feature>
<comment type="caution">
    <text evidence="3">The sequence shown here is derived from an EMBL/GenBank/DDBJ whole genome shotgun (WGS) entry which is preliminary data.</text>
</comment>